<name>A0A430A7H6_9ENTE</name>
<protein>
    <submittedName>
        <fullName evidence="3">MerR family transcriptional regulator</fullName>
    </submittedName>
</protein>
<evidence type="ECO:0000256" key="1">
    <source>
        <dbReference type="ARBA" id="ARBA00023125"/>
    </source>
</evidence>
<dbReference type="PRINTS" id="PR00040">
    <property type="entry name" value="HTHMERR"/>
</dbReference>
<evidence type="ECO:0000259" key="2">
    <source>
        <dbReference type="PROSITE" id="PS50937"/>
    </source>
</evidence>
<dbReference type="GO" id="GO:0003677">
    <property type="term" value="F:DNA binding"/>
    <property type="evidence" value="ECO:0007669"/>
    <property type="project" value="UniProtKB-KW"/>
</dbReference>
<accession>A0A430A7H6</accession>
<keyword evidence="4" id="KW-1185">Reference proteome</keyword>
<dbReference type="Gene3D" id="1.10.1660.10">
    <property type="match status" value="1"/>
</dbReference>
<dbReference type="SMART" id="SM00422">
    <property type="entry name" value="HTH_MERR"/>
    <property type="match status" value="1"/>
</dbReference>
<dbReference type="InterPro" id="IPR009061">
    <property type="entry name" value="DNA-bd_dom_put_sf"/>
</dbReference>
<evidence type="ECO:0000313" key="4">
    <source>
        <dbReference type="Proteomes" id="UP000287101"/>
    </source>
</evidence>
<dbReference type="GO" id="GO:0003700">
    <property type="term" value="F:DNA-binding transcription factor activity"/>
    <property type="evidence" value="ECO:0007669"/>
    <property type="project" value="InterPro"/>
</dbReference>
<dbReference type="Proteomes" id="UP000287101">
    <property type="component" value="Unassembled WGS sequence"/>
</dbReference>
<dbReference type="AlphaFoldDB" id="A0A430A7H6"/>
<evidence type="ECO:0000313" key="3">
    <source>
        <dbReference type="EMBL" id="RSU03058.1"/>
    </source>
</evidence>
<dbReference type="OrthoDB" id="9811174at2"/>
<dbReference type="SUPFAM" id="SSF46955">
    <property type="entry name" value="Putative DNA-binding domain"/>
    <property type="match status" value="1"/>
</dbReference>
<proteinExistence type="predicted"/>
<reference evidence="3 4" key="1">
    <citation type="submission" date="2017-05" db="EMBL/GenBank/DDBJ databases">
        <title>Vagococcus spp. assemblies.</title>
        <authorList>
            <person name="Gulvik C.A."/>
        </authorList>
    </citation>
    <scope>NUCLEOTIDE SEQUENCE [LARGE SCALE GENOMIC DNA]</scope>
    <source>
        <strain evidence="3 4">CCUG 41755</strain>
    </source>
</reference>
<dbReference type="EMBL" id="NGJY01000002">
    <property type="protein sequence ID" value="RSU03058.1"/>
    <property type="molecule type" value="Genomic_DNA"/>
</dbReference>
<comment type="caution">
    <text evidence="3">The sequence shown here is derived from an EMBL/GenBank/DDBJ whole genome shotgun (WGS) entry which is preliminary data.</text>
</comment>
<dbReference type="PANTHER" id="PTHR30204:SF82">
    <property type="entry name" value="TRANSCRIPTIONAL REGULATOR, MERR FAMILY"/>
    <property type="match status" value="1"/>
</dbReference>
<dbReference type="RefSeq" id="WP_126831270.1">
    <property type="nucleotide sequence ID" value="NZ_CBCRYB010000004.1"/>
</dbReference>
<keyword evidence="1" id="KW-0238">DNA-binding</keyword>
<organism evidence="3 4">
    <name type="scientific">Vagococcus fessus</name>
    <dbReference type="NCBI Taxonomy" id="120370"/>
    <lineage>
        <taxon>Bacteria</taxon>
        <taxon>Bacillati</taxon>
        <taxon>Bacillota</taxon>
        <taxon>Bacilli</taxon>
        <taxon>Lactobacillales</taxon>
        <taxon>Enterococcaceae</taxon>
        <taxon>Vagococcus</taxon>
    </lineage>
</organism>
<dbReference type="PANTHER" id="PTHR30204">
    <property type="entry name" value="REDOX-CYCLING DRUG-SENSING TRANSCRIPTIONAL ACTIVATOR SOXR"/>
    <property type="match status" value="1"/>
</dbReference>
<dbReference type="PROSITE" id="PS50937">
    <property type="entry name" value="HTH_MERR_2"/>
    <property type="match status" value="1"/>
</dbReference>
<feature type="domain" description="HTH merR-type" evidence="2">
    <location>
        <begin position="3"/>
        <end position="72"/>
    </location>
</feature>
<sequence length="154" mass="18675">MKKYTIGEIAQKYDVSTDTLRYYDKEGLIPFVKKDKANRRYFLETDFQYLDTILCLKRAGIEVKQIALFIEMCLKGDCTLEDRYDFIQEKERELEDKIARFSESLDYLRWKKWYYSEANKAKTEDIFFEEGTTQVDPKFYENYLKNMSENKINY</sequence>
<dbReference type="InterPro" id="IPR000551">
    <property type="entry name" value="MerR-type_HTH_dom"/>
</dbReference>
<gene>
    <name evidence="3" type="ORF">CBF31_04900</name>
</gene>
<dbReference type="CDD" id="cd01109">
    <property type="entry name" value="HTH_YyaN"/>
    <property type="match status" value="1"/>
</dbReference>
<dbReference type="Pfam" id="PF13411">
    <property type="entry name" value="MerR_1"/>
    <property type="match status" value="1"/>
</dbReference>
<dbReference type="InterPro" id="IPR047057">
    <property type="entry name" value="MerR_fam"/>
</dbReference>